<dbReference type="PANTHER" id="PTHR14499:SF135">
    <property type="entry name" value="BTB DOMAIN-CONTAINING PROTEIN-RELATED"/>
    <property type="match status" value="1"/>
</dbReference>
<organism evidence="2 3">
    <name type="scientific">Ditylenchus dipsaci</name>
    <dbReference type="NCBI Taxonomy" id="166011"/>
    <lineage>
        <taxon>Eukaryota</taxon>
        <taxon>Metazoa</taxon>
        <taxon>Ecdysozoa</taxon>
        <taxon>Nematoda</taxon>
        <taxon>Chromadorea</taxon>
        <taxon>Rhabditida</taxon>
        <taxon>Tylenchina</taxon>
        <taxon>Tylenchomorpha</taxon>
        <taxon>Sphaerularioidea</taxon>
        <taxon>Anguinidae</taxon>
        <taxon>Anguininae</taxon>
        <taxon>Ditylenchus</taxon>
    </lineage>
</organism>
<feature type="domain" description="Potassium channel tetramerisation-type BTB" evidence="1">
    <location>
        <begin position="52"/>
        <end position="114"/>
    </location>
</feature>
<dbReference type="InterPro" id="IPR003131">
    <property type="entry name" value="T1-type_BTB"/>
</dbReference>
<accession>A0A915EN63</accession>
<evidence type="ECO:0000259" key="1">
    <source>
        <dbReference type="Pfam" id="PF02214"/>
    </source>
</evidence>
<dbReference type="Gene3D" id="3.30.710.10">
    <property type="entry name" value="Potassium Channel Kv1.1, Chain A"/>
    <property type="match status" value="1"/>
</dbReference>
<name>A0A915EN63_9BILA</name>
<dbReference type="GO" id="GO:0051260">
    <property type="term" value="P:protein homooligomerization"/>
    <property type="evidence" value="ECO:0007669"/>
    <property type="project" value="InterPro"/>
</dbReference>
<dbReference type="InterPro" id="IPR011333">
    <property type="entry name" value="SKP1/BTB/POZ_sf"/>
</dbReference>
<dbReference type="Pfam" id="PF02214">
    <property type="entry name" value="BTB_2"/>
    <property type="match status" value="1"/>
</dbReference>
<dbReference type="Proteomes" id="UP000887574">
    <property type="component" value="Unplaced"/>
</dbReference>
<reference evidence="3" key="1">
    <citation type="submission" date="2022-11" db="UniProtKB">
        <authorList>
            <consortium name="WormBaseParasite"/>
        </authorList>
    </citation>
    <scope>IDENTIFICATION</scope>
</reference>
<dbReference type="CDD" id="cd18316">
    <property type="entry name" value="BTB_POZ_KCTD-like"/>
    <property type="match status" value="1"/>
</dbReference>
<keyword evidence="2" id="KW-1185">Reference proteome</keyword>
<protein>
    <submittedName>
        <fullName evidence="3">Potassium channel tetramerisation-type BTB domain-containing protein</fullName>
    </submittedName>
</protein>
<evidence type="ECO:0000313" key="2">
    <source>
        <dbReference type="Proteomes" id="UP000887574"/>
    </source>
</evidence>
<dbReference type="PANTHER" id="PTHR14499">
    <property type="entry name" value="POTASSIUM CHANNEL TETRAMERIZATION DOMAIN-CONTAINING"/>
    <property type="match status" value="1"/>
</dbReference>
<proteinExistence type="predicted"/>
<dbReference type="WBParaSite" id="jg7664">
    <property type="protein sequence ID" value="jg7664"/>
    <property type="gene ID" value="jg7664"/>
</dbReference>
<dbReference type="SUPFAM" id="SSF54695">
    <property type="entry name" value="POZ domain"/>
    <property type="match status" value="1"/>
</dbReference>
<evidence type="ECO:0000313" key="3">
    <source>
        <dbReference type="WBParaSite" id="jg7664"/>
    </source>
</evidence>
<sequence>MHGVLCHGKWVTEHDVVVRQAPISSASSGASSLLQRNSNHYMSRGRHADDILNINVGGKKFTVRRTDLLADPRSRLADWFKPGTAKAIGTDKGGNIYLDRDAKVFRHILSYLRLKKERFVPSLALPSKPDDLAKLVGECEALNLVELKELALEMLQKYQRTEEQHYVTSYVQLTMRDLESWQFEREQTQTLAGAFKKPSSVGLVENSQPVNSAYEQWAT</sequence>
<dbReference type="AlphaFoldDB" id="A0A915EN63"/>